<dbReference type="Proteomes" id="UP000070394">
    <property type="component" value="Unassembled WGS sequence"/>
</dbReference>
<dbReference type="OrthoDB" id="9781287at2"/>
<organism evidence="2 3">
    <name type="scientific">Lachnoanaerobaculum saburreum</name>
    <dbReference type="NCBI Taxonomy" id="467210"/>
    <lineage>
        <taxon>Bacteria</taxon>
        <taxon>Bacillati</taxon>
        <taxon>Bacillota</taxon>
        <taxon>Clostridia</taxon>
        <taxon>Lachnospirales</taxon>
        <taxon>Lachnospiraceae</taxon>
        <taxon>Lachnoanaerobaculum</taxon>
    </lineage>
</organism>
<dbReference type="GO" id="GO:0046872">
    <property type="term" value="F:metal ion binding"/>
    <property type="evidence" value="ECO:0007669"/>
    <property type="project" value="InterPro"/>
</dbReference>
<dbReference type="InterPro" id="IPR003251">
    <property type="entry name" value="Rr_diiron-bd_dom"/>
</dbReference>
<feature type="domain" description="Rubrerythrin diiron-binding" evidence="1">
    <location>
        <begin position="8"/>
        <end position="124"/>
    </location>
</feature>
<evidence type="ECO:0000313" key="3">
    <source>
        <dbReference type="Proteomes" id="UP000070394"/>
    </source>
</evidence>
<comment type="caution">
    <text evidence="2">The sequence shown here is derived from an EMBL/GenBank/DDBJ whole genome shotgun (WGS) entry which is preliminary data.</text>
</comment>
<dbReference type="Gene3D" id="1.20.1260.10">
    <property type="match status" value="1"/>
</dbReference>
<dbReference type="SUPFAM" id="SSF47240">
    <property type="entry name" value="Ferritin-like"/>
    <property type="match status" value="1"/>
</dbReference>
<evidence type="ECO:0000259" key="1">
    <source>
        <dbReference type="Pfam" id="PF02915"/>
    </source>
</evidence>
<proteinExistence type="predicted"/>
<dbReference type="AlphaFoldDB" id="A0A133ZZ81"/>
<dbReference type="InterPro" id="IPR012347">
    <property type="entry name" value="Ferritin-like"/>
</dbReference>
<gene>
    <name evidence="2" type="ORF">HMPREF1866_00206</name>
</gene>
<dbReference type="InterPro" id="IPR009078">
    <property type="entry name" value="Ferritin-like_SF"/>
</dbReference>
<dbReference type="EMBL" id="LSDA01000010">
    <property type="protein sequence ID" value="KXB60758.1"/>
    <property type="molecule type" value="Genomic_DNA"/>
</dbReference>
<dbReference type="PATRIC" id="fig|467210.3.peg.205"/>
<name>A0A133ZZ81_9FIRM</name>
<reference evidence="3" key="1">
    <citation type="submission" date="2016-01" db="EMBL/GenBank/DDBJ databases">
        <authorList>
            <person name="Mitreva M."/>
            <person name="Pepin K.H."/>
            <person name="Mihindukulasuriya K.A."/>
            <person name="Fulton R."/>
            <person name="Fronick C."/>
            <person name="O'Laughlin M."/>
            <person name="Miner T."/>
            <person name="Herter B."/>
            <person name="Rosa B.A."/>
            <person name="Cordes M."/>
            <person name="Tomlinson C."/>
            <person name="Wollam A."/>
            <person name="Palsikar V.B."/>
            <person name="Mardis E.R."/>
            <person name="Wilson R.K."/>
        </authorList>
    </citation>
    <scope>NUCLEOTIDE SEQUENCE [LARGE SCALE GENOMIC DNA]</scope>
    <source>
        <strain evidence="3">DNF00896</strain>
    </source>
</reference>
<keyword evidence="3" id="KW-1185">Reference proteome</keyword>
<dbReference type="GO" id="GO:0016491">
    <property type="term" value="F:oxidoreductase activity"/>
    <property type="evidence" value="ECO:0007669"/>
    <property type="project" value="InterPro"/>
</dbReference>
<dbReference type="RefSeq" id="WP_060930211.1">
    <property type="nucleotide sequence ID" value="NZ_KQ959775.1"/>
</dbReference>
<sequence>MTEEIKNIFMEAQKGELDAVIMYNMLADAMESENKEIAENLRKIAKDEGKHAAIFKKLTKEAVVPDDAQAKYVCGLLPAIGAKTLFANIAKGEYDSIEKFKVLQDEYPELREIVEDEPKHGDALIKMSEIIG</sequence>
<dbReference type="Pfam" id="PF02915">
    <property type="entry name" value="Rubrerythrin"/>
    <property type="match status" value="1"/>
</dbReference>
<evidence type="ECO:0000313" key="2">
    <source>
        <dbReference type="EMBL" id="KXB60758.1"/>
    </source>
</evidence>
<protein>
    <submittedName>
        <fullName evidence="2">Rubrerythrin</fullName>
    </submittedName>
</protein>
<dbReference type="STRING" id="467210.HMPREF1866_00206"/>
<accession>A0A133ZZ81</accession>